<organism evidence="1 2">
    <name type="scientific">Naganishia vaughanmartiniae</name>
    <dbReference type="NCBI Taxonomy" id="1424756"/>
    <lineage>
        <taxon>Eukaryota</taxon>
        <taxon>Fungi</taxon>
        <taxon>Dikarya</taxon>
        <taxon>Basidiomycota</taxon>
        <taxon>Agaricomycotina</taxon>
        <taxon>Tremellomycetes</taxon>
        <taxon>Filobasidiales</taxon>
        <taxon>Filobasidiaceae</taxon>
        <taxon>Naganishia</taxon>
    </lineage>
</organism>
<reference evidence="1" key="1">
    <citation type="submission" date="2023-04" db="EMBL/GenBank/DDBJ databases">
        <title>Draft Genome sequencing of Naganishia species isolated from polar environments using Oxford Nanopore Technology.</title>
        <authorList>
            <person name="Leo P."/>
            <person name="Venkateswaran K."/>
        </authorList>
    </citation>
    <scope>NUCLEOTIDE SEQUENCE</scope>
    <source>
        <strain evidence="1">MNA-CCFEE 5425</strain>
    </source>
</reference>
<evidence type="ECO:0000313" key="1">
    <source>
        <dbReference type="EMBL" id="KAJ9116408.1"/>
    </source>
</evidence>
<comment type="caution">
    <text evidence="1">The sequence shown here is derived from an EMBL/GenBank/DDBJ whole genome shotgun (WGS) entry which is preliminary data.</text>
</comment>
<dbReference type="Proteomes" id="UP001243375">
    <property type="component" value="Unassembled WGS sequence"/>
</dbReference>
<gene>
    <name evidence="1" type="ORF">QFC22_004850</name>
</gene>
<protein>
    <submittedName>
        <fullName evidence="1">Uncharacterized protein</fullName>
    </submittedName>
</protein>
<dbReference type="EMBL" id="JASBWU010000014">
    <property type="protein sequence ID" value="KAJ9116408.1"/>
    <property type="molecule type" value="Genomic_DNA"/>
</dbReference>
<proteinExistence type="predicted"/>
<sequence length="274" mass="30539">MFVAAARVLGLVTLRVANDIVLPLNISQYSLELSTYLEKVSSIAASMGVTDQLDFAKLHQSIVGLQNASSELDNQAADALKRLSKLVPDIPHHRHGHHGKGVKALWRKAVRLVKSTLGIQRRPSHPVREFREREGQALQIRSHHHGKHPDTGHKNKHGKGKHPHHGHHGHKRPHAPMPNPKKVKAIKQVLLEIRGINQKLAHYESGFLSKEGLKDREWYLHKGTAPGKWLGYGATTFPALTEALTIEKSTSLAQKEADELAEMIGKMAERLRAE</sequence>
<accession>A0ACC2WXB0</accession>
<name>A0ACC2WXB0_9TREE</name>
<keyword evidence="2" id="KW-1185">Reference proteome</keyword>
<evidence type="ECO:0000313" key="2">
    <source>
        <dbReference type="Proteomes" id="UP001243375"/>
    </source>
</evidence>